<keyword evidence="6" id="KW-0804">Transcription</keyword>
<dbReference type="Ensembl" id="ENSCANT00000057277.1">
    <property type="protein sequence ID" value="ENSCANP00000034049.1"/>
    <property type="gene ID" value="ENSCANG00000040702.1"/>
</dbReference>
<reference evidence="12" key="2">
    <citation type="submission" date="2025-09" db="UniProtKB">
        <authorList>
            <consortium name="Ensembl"/>
        </authorList>
    </citation>
    <scope>IDENTIFICATION</scope>
</reference>
<evidence type="ECO:0000256" key="5">
    <source>
        <dbReference type="ARBA" id="ARBA00023159"/>
    </source>
</evidence>
<evidence type="ECO:0000256" key="1">
    <source>
        <dbReference type="ARBA" id="ARBA00004123"/>
    </source>
</evidence>
<dbReference type="GO" id="GO:0003723">
    <property type="term" value="F:RNA binding"/>
    <property type="evidence" value="ECO:0007669"/>
    <property type="project" value="InterPro"/>
</dbReference>
<dbReference type="GO" id="GO:0045893">
    <property type="term" value="P:positive regulation of DNA-templated transcription"/>
    <property type="evidence" value="ECO:0007669"/>
    <property type="project" value="InterPro"/>
</dbReference>
<evidence type="ECO:0000256" key="7">
    <source>
        <dbReference type="ARBA" id="ARBA00023242"/>
    </source>
</evidence>
<accession>A0A2K5JYX9</accession>
<feature type="region of interest" description="Disordered" evidence="11">
    <location>
        <begin position="1"/>
        <end position="24"/>
    </location>
</feature>
<dbReference type="InterPro" id="IPR028128">
    <property type="entry name" value="Vasculin_fam"/>
</dbReference>
<feature type="compositionally biased region" description="Basic and acidic residues" evidence="11">
    <location>
        <begin position="99"/>
        <end position="113"/>
    </location>
</feature>
<sequence>AQHDFAPAWLNFPTPPSSTKSSMNFEKHSENFAWTENRYDVNCRRHNSSDGFDSAVGRPNGENINHQGGYHGGSSRSRSSIFRSGKSQGLHENNIPDNETGRKEDKREHKQFEAEDFPSLNPEYEREPNHNKSLAAGVWEYPPNPKSRAPRMLKTKNVLLGCVEHYFFVNECFRNEDLGWSNIDFLHHCNISLTSNVTM</sequence>
<dbReference type="GO" id="GO:0003677">
    <property type="term" value="F:DNA binding"/>
    <property type="evidence" value="ECO:0007669"/>
    <property type="project" value="UniProtKB-KW"/>
</dbReference>
<keyword evidence="7" id="KW-0539">Nucleus</keyword>
<evidence type="ECO:0000256" key="11">
    <source>
        <dbReference type="SAM" id="MobiDB-lite"/>
    </source>
</evidence>
<keyword evidence="13" id="KW-1185">Reference proteome</keyword>
<reference evidence="12" key="1">
    <citation type="submission" date="2025-08" db="UniProtKB">
        <authorList>
            <consortium name="Ensembl"/>
        </authorList>
    </citation>
    <scope>IDENTIFICATION</scope>
</reference>
<keyword evidence="4" id="KW-0238">DNA-binding</keyword>
<evidence type="ECO:0000256" key="2">
    <source>
        <dbReference type="ARBA" id="ARBA00010099"/>
    </source>
</evidence>
<name>A0A2K5JYX9_COLAP</name>
<keyword evidence="3" id="KW-0805">Transcription regulation</keyword>
<dbReference type="PANTHER" id="PTHR14339">
    <property type="entry name" value="VASCULIN"/>
    <property type="match status" value="1"/>
</dbReference>
<dbReference type="Proteomes" id="UP000233080">
    <property type="component" value="Unassembled WGS sequence"/>
</dbReference>
<comment type="similarity">
    <text evidence="2">Belongs to the vasculin family.</text>
</comment>
<evidence type="ECO:0000256" key="3">
    <source>
        <dbReference type="ARBA" id="ARBA00023015"/>
    </source>
</evidence>
<evidence type="ECO:0000313" key="13">
    <source>
        <dbReference type="Proteomes" id="UP000233080"/>
    </source>
</evidence>
<dbReference type="AlphaFoldDB" id="A0A2K5JYX9"/>
<dbReference type="GO" id="GO:0005634">
    <property type="term" value="C:nucleus"/>
    <property type="evidence" value="ECO:0007669"/>
    <property type="project" value="UniProtKB-SubCell"/>
</dbReference>
<evidence type="ECO:0000256" key="8">
    <source>
        <dbReference type="ARBA" id="ARBA00037303"/>
    </source>
</evidence>
<dbReference type="PANTHER" id="PTHR14339:SF11">
    <property type="entry name" value="VASCULIN"/>
    <property type="match status" value="1"/>
</dbReference>
<evidence type="ECO:0000256" key="6">
    <source>
        <dbReference type="ARBA" id="ARBA00023163"/>
    </source>
</evidence>
<dbReference type="GO" id="GO:0006351">
    <property type="term" value="P:DNA-templated transcription"/>
    <property type="evidence" value="ECO:0007669"/>
    <property type="project" value="InterPro"/>
</dbReference>
<proteinExistence type="inferred from homology"/>
<feature type="region of interest" description="Disordered" evidence="11">
    <location>
        <begin position="49"/>
        <end position="128"/>
    </location>
</feature>
<evidence type="ECO:0000256" key="10">
    <source>
        <dbReference type="ARBA" id="ARBA00041530"/>
    </source>
</evidence>
<comment type="subcellular location">
    <subcellularLocation>
        <location evidence="1">Nucleus</location>
    </subcellularLocation>
</comment>
<dbReference type="OMA" id="ANSVKEX"/>
<comment type="function">
    <text evidence="8">Functions as a GC-rich promoter-specific transactivating transcription factor.</text>
</comment>
<keyword evidence="5" id="KW-0010">Activator</keyword>
<evidence type="ECO:0000256" key="9">
    <source>
        <dbReference type="ARBA" id="ARBA00039412"/>
    </source>
</evidence>
<feature type="compositionally biased region" description="Low complexity" evidence="11">
    <location>
        <begin position="73"/>
        <end position="87"/>
    </location>
</feature>
<evidence type="ECO:0000313" key="12">
    <source>
        <dbReference type="Ensembl" id="ENSCANP00000034049.1"/>
    </source>
</evidence>
<evidence type="ECO:0000256" key="4">
    <source>
        <dbReference type="ARBA" id="ARBA00023125"/>
    </source>
</evidence>
<protein>
    <recommendedName>
        <fullName evidence="9">Vasculin</fullName>
    </recommendedName>
    <alternativeName>
        <fullName evidence="10">GC-rich promoter-binding protein 1</fullName>
    </alternativeName>
</protein>
<organism evidence="12 13">
    <name type="scientific">Colobus angolensis palliatus</name>
    <name type="common">Peters' Angolan colobus</name>
    <dbReference type="NCBI Taxonomy" id="336983"/>
    <lineage>
        <taxon>Eukaryota</taxon>
        <taxon>Metazoa</taxon>
        <taxon>Chordata</taxon>
        <taxon>Craniata</taxon>
        <taxon>Vertebrata</taxon>
        <taxon>Euteleostomi</taxon>
        <taxon>Mammalia</taxon>
        <taxon>Eutheria</taxon>
        <taxon>Euarchontoglires</taxon>
        <taxon>Primates</taxon>
        <taxon>Haplorrhini</taxon>
        <taxon>Catarrhini</taxon>
        <taxon>Cercopithecidae</taxon>
        <taxon>Colobinae</taxon>
        <taxon>Colobus</taxon>
    </lineage>
</organism>